<proteinExistence type="predicted"/>
<protein>
    <submittedName>
        <fullName evidence="1">Uncharacterized protein</fullName>
    </submittedName>
</protein>
<sequence length="39" mass="4605">MVGTERWGFLIQLNEKRRLDCDETPGLLCVNSQMIMFLF</sequence>
<evidence type="ECO:0000313" key="1">
    <source>
        <dbReference type="EMBL" id="ESR00236.1"/>
    </source>
</evidence>
<name>V4PVK6_STUCH</name>
<accession>V4PVK6</accession>
<dbReference type="Proteomes" id="UP000017822">
    <property type="component" value="Unassembled WGS sequence"/>
</dbReference>
<dbReference type="EMBL" id="AOFQ01000018">
    <property type="protein sequence ID" value="ESR00236.1"/>
    <property type="molecule type" value="Genomic_DNA"/>
</dbReference>
<dbReference type="AlphaFoldDB" id="V4PVK6"/>
<comment type="caution">
    <text evidence="1">The sequence shown here is derived from an EMBL/GenBank/DDBJ whole genome shotgun (WGS) entry which is preliminary data.</text>
</comment>
<evidence type="ECO:0000313" key="2">
    <source>
        <dbReference type="Proteomes" id="UP000017822"/>
    </source>
</evidence>
<reference evidence="1 2" key="1">
    <citation type="submission" date="2013-07" db="EMBL/GenBank/DDBJ databases">
        <authorList>
            <person name="Schaap P.J."/>
            <person name="Mehboob F."/>
            <person name="Oosterkamp M.J."/>
            <person name="de Vos W.M."/>
            <person name="Stams A.J.M."/>
            <person name="Koehorst J.J."/>
        </authorList>
    </citation>
    <scope>NUCLEOTIDE SEQUENCE [LARGE SCALE GENOMIC DNA]</scope>
    <source>
        <strain evidence="1 2">AW-1</strain>
    </source>
</reference>
<gene>
    <name evidence="1" type="ORF">F753_06975</name>
</gene>
<organism evidence="1 2">
    <name type="scientific">Stutzerimonas chloritidismutans AW-1</name>
    <dbReference type="NCBI Taxonomy" id="1263865"/>
    <lineage>
        <taxon>Bacteria</taxon>
        <taxon>Pseudomonadati</taxon>
        <taxon>Pseudomonadota</taxon>
        <taxon>Gammaproteobacteria</taxon>
        <taxon>Pseudomonadales</taxon>
        <taxon>Pseudomonadaceae</taxon>
        <taxon>Stutzerimonas</taxon>
    </lineage>
</organism>
<dbReference type="PATRIC" id="fig|1263865.4.peg.1365"/>